<dbReference type="SUPFAM" id="SSF54616">
    <property type="entry name" value="DNA-binding domain of Mlu1-box binding protein MBP1"/>
    <property type="match status" value="1"/>
</dbReference>
<dbReference type="InterPro" id="IPR003163">
    <property type="entry name" value="Tscrpt_reg_HTH_APSES-type"/>
</dbReference>
<name>A0A3D8QVB5_9EURO</name>
<dbReference type="PROSITE" id="PS51299">
    <property type="entry name" value="HTH_APSES"/>
    <property type="match status" value="1"/>
</dbReference>
<dbReference type="GO" id="GO:0033309">
    <property type="term" value="C:SBF transcription complex"/>
    <property type="evidence" value="ECO:0007669"/>
    <property type="project" value="TreeGrafter"/>
</dbReference>
<feature type="compositionally biased region" description="Basic residues" evidence="1">
    <location>
        <begin position="1"/>
        <end position="11"/>
    </location>
</feature>
<dbReference type="Proteomes" id="UP000256690">
    <property type="component" value="Unassembled WGS sequence"/>
</dbReference>
<feature type="region of interest" description="Disordered" evidence="1">
    <location>
        <begin position="1"/>
        <end position="36"/>
    </location>
</feature>
<feature type="domain" description="HTH APSES-type" evidence="2">
    <location>
        <begin position="69"/>
        <end position="187"/>
    </location>
</feature>
<dbReference type="GO" id="GO:0003677">
    <property type="term" value="F:DNA binding"/>
    <property type="evidence" value="ECO:0007669"/>
    <property type="project" value="InterPro"/>
</dbReference>
<dbReference type="InterPro" id="IPR051642">
    <property type="entry name" value="SWI6-like"/>
</dbReference>
<dbReference type="GO" id="GO:0000981">
    <property type="term" value="F:DNA-binding transcription factor activity, RNA polymerase II-specific"/>
    <property type="evidence" value="ECO:0007669"/>
    <property type="project" value="UniProtKB-ARBA"/>
</dbReference>
<dbReference type="InterPro" id="IPR036887">
    <property type="entry name" value="HTH_APSES_sf"/>
</dbReference>
<evidence type="ECO:0000313" key="4">
    <source>
        <dbReference type="Proteomes" id="UP000256690"/>
    </source>
</evidence>
<proteinExistence type="predicted"/>
<comment type="caution">
    <text evidence="3">The sequence shown here is derived from an EMBL/GenBank/DDBJ whole genome shotgun (WGS) entry which is preliminary data.</text>
</comment>
<protein>
    <submittedName>
        <fullName evidence="3">Putative transcriptional repressor XBP1</fullName>
    </submittedName>
</protein>
<feature type="region of interest" description="Disordered" evidence="1">
    <location>
        <begin position="377"/>
        <end position="449"/>
    </location>
</feature>
<evidence type="ECO:0000256" key="1">
    <source>
        <dbReference type="SAM" id="MobiDB-lite"/>
    </source>
</evidence>
<feature type="compositionally biased region" description="Basic residues" evidence="1">
    <location>
        <begin position="254"/>
        <end position="264"/>
    </location>
</feature>
<gene>
    <name evidence="3" type="ORF">DSM5745_09448</name>
</gene>
<feature type="compositionally biased region" description="Basic residues" evidence="1">
    <location>
        <begin position="479"/>
        <end position="490"/>
    </location>
</feature>
<dbReference type="STRING" id="1810919.A0A3D8QVB5"/>
<dbReference type="RefSeq" id="XP_026599812.1">
    <property type="nucleotide sequence ID" value="XM_026751464.1"/>
</dbReference>
<dbReference type="Gene3D" id="3.10.260.10">
    <property type="entry name" value="Transcription regulator HTH, APSES-type DNA-binding domain"/>
    <property type="match status" value="1"/>
</dbReference>
<keyword evidence="4" id="KW-1185">Reference proteome</keyword>
<sequence length="587" mass="65003">MLRSPRQKKPKMAKDAPIFQRGKPRGEVRYPPHEDPSGRFARYHRDFRIHPCGNIADYPRHIPYNSDKKSFQDRTGRESFEVFQYTFQMPGEEKQWTVMWDYNIGLVRTTHLFKCNDYSKTTPAKMLNQNPGLRDICHSITGGALAAQGYWMPYEAAKAVSATFCWKIRYALTPLFGADFPDLCTHPEDRARFGRMIIDPSIVQIATEKANYYRTLELRGNPLRADYVLRPSSAPGMDRDLERDRAVLGRHILPKAHHHHHHRSNTSTSTDTSLMGYGSSPEMEYYSSGTEPYCLSPVSPIRNSFTPVNTPRSTDIYPPTSSAHFHPPEHDVIASLSSLTARARIRRLRASERAGPGPRLIPSSVPTSMAIMHEDSTSLTPLAEGSDIDADAETDPDVDAEHDLDLDYEIGSSDESSISSTVSSGTSSSMSLNIPQPGPAHLYRGADNNGCQPYRDTDEAMADYHAPKRIATAGAGDRKRGREKRVHHQPHGGLAVETESSLSGRAQKHAPTSSDSRLMCEMTAAHALISLLHNATGSDADCEPRRGPAVKHECAGEKNRLLGTGAGATLSTNVRFGSGQKRRRASA</sequence>
<dbReference type="AlphaFoldDB" id="A0A3D8QVB5"/>
<dbReference type="PANTHER" id="PTHR43828">
    <property type="entry name" value="ASPARAGINASE"/>
    <property type="match status" value="1"/>
</dbReference>
<feature type="region of interest" description="Disordered" evidence="1">
    <location>
        <begin position="472"/>
        <end position="515"/>
    </location>
</feature>
<dbReference type="OrthoDB" id="5562739at2759"/>
<feature type="compositionally biased region" description="Low complexity" evidence="1">
    <location>
        <begin position="409"/>
        <end position="431"/>
    </location>
</feature>
<dbReference type="PANTHER" id="PTHR43828:SF5">
    <property type="entry name" value="TRANSCRIPTIONAL REPRESSOR XBP1"/>
    <property type="match status" value="1"/>
</dbReference>
<feature type="compositionally biased region" description="Polar residues" evidence="1">
    <location>
        <begin position="498"/>
        <end position="515"/>
    </location>
</feature>
<feature type="region of interest" description="Disordered" evidence="1">
    <location>
        <begin position="349"/>
        <end position="368"/>
    </location>
</feature>
<organism evidence="3 4">
    <name type="scientific">Aspergillus mulundensis</name>
    <dbReference type="NCBI Taxonomy" id="1810919"/>
    <lineage>
        <taxon>Eukaryota</taxon>
        <taxon>Fungi</taxon>
        <taxon>Dikarya</taxon>
        <taxon>Ascomycota</taxon>
        <taxon>Pezizomycotina</taxon>
        <taxon>Eurotiomycetes</taxon>
        <taxon>Eurotiomycetidae</taxon>
        <taxon>Eurotiales</taxon>
        <taxon>Aspergillaceae</taxon>
        <taxon>Aspergillus</taxon>
        <taxon>Aspergillus subgen. Nidulantes</taxon>
    </lineage>
</organism>
<feature type="region of interest" description="Disordered" evidence="1">
    <location>
        <begin position="254"/>
        <end position="273"/>
    </location>
</feature>
<feature type="compositionally biased region" description="Acidic residues" evidence="1">
    <location>
        <begin position="386"/>
        <end position="398"/>
    </location>
</feature>
<dbReference type="GO" id="GO:0030907">
    <property type="term" value="C:MBF transcription complex"/>
    <property type="evidence" value="ECO:0007669"/>
    <property type="project" value="TreeGrafter"/>
</dbReference>
<accession>A0A3D8QVB5</accession>
<evidence type="ECO:0000313" key="3">
    <source>
        <dbReference type="EMBL" id="RDW65709.1"/>
    </source>
</evidence>
<dbReference type="GeneID" id="38119818"/>
<evidence type="ECO:0000259" key="2">
    <source>
        <dbReference type="PROSITE" id="PS51299"/>
    </source>
</evidence>
<feature type="compositionally biased region" description="Basic and acidic residues" evidence="1">
    <location>
        <begin position="24"/>
        <end position="36"/>
    </location>
</feature>
<reference evidence="3 4" key="1">
    <citation type="journal article" date="2018" name="IMA Fungus">
        <title>IMA Genome-F 9: Draft genome sequence of Annulohypoxylon stygium, Aspergillus mulundensis, Berkeleyomyces basicola (syn. Thielaviopsis basicola), Ceratocystis smalleyi, two Cercospora beticola strains, Coleophoma cylindrospora, Fusarium fracticaudum, Phialophora cf. hyalina, and Morchella septimelata.</title>
        <authorList>
            <person name="Wingfield B.D."/>
            <person name="Bills G.F."/>
            <person name="Dong Y."/>
            <person name="Huang W."/>
            <person name="Nel W.J."/>
            <person name="Swalarsk-Parry B.S."/>
            <person name="Vaghefi N."/>
            <person name="Wilken P.M."/>
            <person name="An Z."/>
            <person name="de Beer Z.W."/>
            <person name="De Vos L."/>
            <person name="Chen L."/>
            <person name="Duong T.A."/>
            <person name="Gao Y."/>
            <person name="Hammerbacher A."/>
            <person name="Kikkert J.R."/>
            <person name="Li Y."/>
            <person name="Li H."/>
            <person name="Li K."/>
            <person name="Li Q."/>
            <person name="Liu X."/>
            <person name="Ma X."/>
            <person name="Naidoo K."/>
            <person name="Pethybridge S.J."/>
            <person name="Sun J."/>
            <person name="Steenkamp E.T."/>
            <person name="van der Nest M.A."/>
            <person name="van Wyk S."/>
            <person name="Wingfield M.J."/>
            <person name="Xiong C."/>
            <person name="Yue Q."/>
            <person name="Zhang X."/>
        </authorList>
    </citation>
    <scope>NUCLEOTIDE SEQUENCE [LARGE SCALE GENOMIC DNA]</scope>
    <source>
        <strain evidence="3 4">DSM 5745</strain>
    </source>
</reference>
<dbReference type="EMBL" id="PVWQ01000013">
    <property type="protein sequence ID" value="RDW65709.1"/>
    <property type="molecule type" value="Genomic_DNA"/>
</dbReference>